<evidence type="ECO:0000256" key="1">
    <source>
        <dbReference type="SAM" id="MobiDB-lite"/>
    </source>
</evidence>
<proteinExistence type="predicted"/>
<gene>
    <name evidence="2" type="primary">HaOG202295</name>
    <name evidence="2" type="ORF">B5X24_HaOG202295</name>
</gene>
<accession>A0A2W1BZK2</accession>
<dbReference type="Proteomes" id="UP000249218">
    <property type="component" value="Unassembled WGS sequence"/>
</dbReference>
<dbReference type="AlphaFoldDB" id="A0A2W1BZK2"/>
<organism evidence="2 3">
    <name type="scientific">Helicoverpa armigera</name>
    <name type="common">Cotton bollworm</name>
    <name type="synonym">Heliothis armigera</name>
    <dbReference type="NCBI Taxonomy" id="29058"/>
    <lineage>
        <taxon>Eukaryota</taxon>
        <taxon>Metazoa</taxon>
        <taxon>Ecdysozoa</taxon>
        <taxon>Arthropoda</taxon>
        <taxon>Hexapoda</taxon>
        <taxon>Insecta</taxon>
        <taxon>Pterygota</taxon>
        <taxon>Neoptera</taxon>
        <taxon>Endopterygota</taxon>
        <taxon>Lepidoptera</taxon>
        <taxon>Glossata</taxon>
        <taxon>Ditrysia</taxon>
        <taxon>Noctuoidea</taxon>
        <taxon>Noctuidae</taxon>
        <taxon>Heliothinae</taxon>
        <taxon>Helicoverpa</taxon>
    </lineage>
</organism>
<sequence length="73" mass="8089">MPGYGLSQVKCEPLSDEEDSDSQFAHSYLSSQSTSLLDRHMEFMNVSEVPDSADFMPLLAVKDEPSSEGGMYH</sequence>
<feature type="region of interest" description="Disordered" evidence="1">
    <location>
        <begin position="1"/>
        <end position="24"/>
    </location>
</feature>
<protein>
    <submittedName>
        <fullName evidence="2">Uncharacterized protein</fullName>
    </submittedName>
</protein>
<evidence type="ECO:0000313" key="3">
    <source>
        <dbReference type="Proteomes" id="UP000249218"/>
    </source>
</evidence>
<dbReference type="OrthoDB" id="6359816at2759"/>
<dbReference type="EMBL" id="KZ149906">
    <property type="protein sequence ID" value="PZC78290.1"/>
    <property type="molecule type" value="Genomic_DNA"/>
</dbReference>
<reference evidence="2 3" key="1">
    <citation type="journal article" date="2017" name="BMC Biol.">
        <title>Genomic innovations, transcriptional plasticity and gene loss underlying the evolution and divergence of two highly polyphagous and invasive Helicoverpa pest species.</title>
        <authorList>
            <person name="Pearce S.L."/>
            <person name="Clarke D.F."/>
            <person name="East P.D."/>
            <person name="Elfekih S."/>
            <person name="Gordon K.H."/>
            <person name="Jermiin L.S."/>
            <person name="McGaughran A."/>
            <person name="Oakeshott J.G."/>
            <person name="Papanikolaou A."/>
            <person name="Perera O.P."/>
            <person name="Rane R.V."/>
            <person name="Richards S."/>
            <person name="Tay W.T."/>
            <person name="Walsh T.K."/>
            <person name="Anderson A."/>
            <person name="Anderson C.J."/>
            <person name="Asgari S."/>
            <person name="Board P.G."/>
            <person name="Bretschneider A."/>
            <person name="Campbell P.M."/>
            <person name="Chertemps T."/>
            <person name="Christeller J.T."/>
            <person name="Coppin C.W."/>
            <person name="Downes S.J."/>
            <person name="Duan G."/>
            <person name="Farnsworth C.A."/>
            <person name="Good R.T."/>
            <person name="Han L.B."/>
            <person name="Han Y.C."/>
            <person name="Hatje K."/>
            <person name="Horne I."/>
            <person name="Huang Y.P."/>
            <person name="Hughes D.S."/>
            <person name="Jacquin-Joly E."/>
            <person name="James W."/>
            <person name="Jhangiani S."/>
            <person name="Kollmar M."/>
            <person name="Kuwar S.S."/>
            <person name="Li S."/>
            <person name="Liu N.Y."/>
            <person name="Maibeche M.T."/>
            <person name="Miller J.R."/>
            <person name="Montagne N."/>
            <person name="Perry T."/>
            <person name="Qu J."/>
            <person name="Song S.V."/>
            <person name="Sutton G.G."/>
            <person name="Vogel H."/>
            <person name="Walenz B.P."/>
            <person name="Xu W."/>
            <person name="Zhang H.J."/>
            <person name="Zou Z."/>
            <person name="Batterham P."/>
            <person name="Edwards O.R."/>
            <person name="Feyereisen R."/>
            <person name="Gibbs R.A."/>
            <person name="Heckel D.G."/>
            <person name="McGrath A."/>
            <person name="Robin C."/>
            <person name="Scherer S.E."/>
            <person name="Worley K.C."/>
            <person name="Wu Y.D."/>
        </authorList>
    </citation>
    <scope>NUCLEOTIDE SEQUENCE [LARGE SCALE GENOMIC DNA]</scope>
    <source>
        <strain evidence="2">Harm_GR_Male_#8</strain>
        <tissue evidence="2">Whole organism</tissue>
    </source>
</reference>
<name>A0A2W1BZK2_HELAM</name>
<evidence type="ECO:0000313" key="2">
    <source>
        <dbReference type="EMBL" id="PZC78290.1"/>
    </source>
</evidence>
<keyword evidence="3" id="KW-1185">Reference proteome</keyword>